<dbReference type="InterPro" id="IPR011856">
    <property type="entry name" value="tRNA_endonuc-like_dom_sf"/>
</dbReference>
<dbReference type="AlphaFoldDB" id="A0A0G1CPZ7"/>
<dbReference type="GO" id="GO:0003676">
    <property type="term" value="F:nucleic acid binding"/>
    <property type="evidence" value="ECO:0007669"/>
    <property type="project" value="InterPro"/>
</dbReference>
<dbReference type="EMBL" id="LCFD01000001">
    <property type="protein sequence ID" value="KKS87594.1"/>
    <property type="molecule type" value="Genomic_DNA"/>
</dbReference>
<proteinExistence type="predicted"/>
<dbReference type="Gene3D" id="3.40.1350.10">
    <property type="match status" value="1"/>
</dbReference>
<gene>
    <name evidence="1" type="ORF">UV61_C0001G0001</name>
</gene>
<evidence type="ECO:0000313" key="2">
    <source>
        <dbReference type="Proteomes" id="UP000034050"/>
    </source>
</evidence>
<sequence>MKKQEVIDNLKKLASQLGSKKYITLKDLRSVPKLSHYMYFHFKTIKKALHEAGLPSSYLASSMGISDEKLLDYLKDLQAKLGYPPTVWEIQHDNQLYKKYSERKIIWSIYKSRFGGLIKAKEFAGMKDSKARIYKSRTSGGDFEEGEEVLPKNRYWGEAAELHVLAELLYHEFQAANIPVDVGLDILAVKNNKTFYFQVKHKDLSDSRAIKLTKSSFEKTGSGNVYYIFVLLSDNKRDFLIIPYHIVNQWIKQGFAKEEESNYLIYIDKKDGKYKLKEVELDNYLDNWKDIR</sequence>
<comment type="caution">
    <text evidence="1">The sequence shown here is derived from an EMBL/GenBank/DDBJ whole genome shotgun (WGS) entry which is preliminary data.</text>
</comment>
<dbReference type="Pfam" id="PF18780">
    <property type="entry name" value="HNH_repeat"/>
    <property type="match status" value="1"/>
</dbReference>
<protein>
    <submittedName>
        <fullName evidence="1">Uncharacterized protein</fullName>
    </submittedName>
</protein>
<reference evidence="1 2" key="1">
    <citation type="journal article" date="2015" name="Nature">
        <title>rRNA introns, odd ribosomes, and small enigmatic genomes across a large radiation of phyla.</title>
        <authorList>
            <person name="Brown C.T."/>
            <person name="Hug L.A."/>
            <person name="Thomas B.C."/>
            <person name="Sharon I."/>
            <person name="Castelle C.J."/>
            <person name="Singh A."/>
            <person name="Wilkins M.J."/>
            <person name="Williams K.H."/>
            <person name="Banfield J.F."/>
        </authorList>
    </citation>
    <scope>NUCLEOTIDE SEQUENCE [LARGE SCALE GENOMIC DNA]</scope>
</reference>
<accession>A0A0G1CPZ7</accession>
<evidence type="ECO:0000313" key="1">
    <source>
        <dbReference type="EMBL" id="KKS87594.1"/>
    </source>
</evidence>
<name>A0A0G1CPZ7_9BACT</name>
<dbReference type="Proteomes" id="UP000034050">
    <property type="component" value="Unassembled WGS sequence"/>
</dbReference>
<dbReference type="InterPro" id="IPR041025">
    <property type="entry name" value="HNH_repeat"/>
</dbReference>
<dbReference type="STRING" id="1618446.UV61_C0001G0001"/>
<organism evidence="1 2">
    <name type="scientific">Candidatus Gottesmanbacteria bacterium GW2011_GWB1_43_11</name>
    <dbReference type="NCBI Taxonomy" id="1618446"/>
    <lineage>
        <taxon>Bacteria</taxon>
        <taxon>Candidatus Gottesmaniibacteriota</taxon>
    </lineage>
</organism>